<accession>A0A8H7ASW7</accession>
<dbReference type="InterPro" id="IPR027417">
    <property type="entry name" value="P-loop_NTPase"/>
</dbReference>
<keyword evidence="1" id="KW-0677">Repeat</keyword>
<reference evidence="3" key="1">
    <citation type="submission" date="2020-02" db="EMBL/GenBank/DDBJ databases">
        <authorList>
            <person name="Palmer J.M."/>
        </authorList>
    </citation>
    <scope>NUCLEOTIDE SEQUENCE</scope>
    <source>
        <strain evidence="3">EPUS1.4</strain>
        <tissue evidence="3">Thallus</tissue>
    </source>
</reference>
<evidence type="ECO:0000259" key="2">
    <source>
        <dbReference type="Pfam" id="PF24883"/>
    </source>
</evidence>
<protein>
    <recommendedName>
        <fullName evidence="2">Nephrocystin 3-like N-terminal domain-containing protein</fullName>
    </recommendedName>
</protein>
<evidence type="ECO:0000313" key="3">
    <source>
        <dbReference type="EMBL" id="KAF7512362.1"/>
    </source>
</evidence>
<comment type="caution">
    <text evidence="3">The sequence shown here is derived from an EMBL/GenBank/DDBJ whole genome shotgun (WGS) entry which is preliminary data.</text>
</comment>
<proteinExistence type="predicted"/>
<dbReference type="PANTHER" id="PTHR10039:SF5">
    <property type="entry name" value="NACHT DOMAIN-CONTAINING PROTEIN"/>
    <property type="match status" value="1"/>
</dbReference>
<dbReference type="OrthoDB" id="443402at2759"/>
<dbReference type="PANTHER" id="PTHR10039">
    <property type="entry name" value="AMELOGENIN"/>
    <property type="match status" value="1"/>
</dbReference>
<gene>
    <name evidence="3" type="ORF">GJ744_001930</name>
</gene>
<dbReference type="Proteomes" id="UP000606974">
    <property type="component" value="Unassembled WGS sequence"/>
</dbReference>
<dbReference type="EMBL" id="JAACFV010000013">
    <property type="protein sequence ID" value="KAF7512362.1"/>
    <property type="molecule type" value="Genomic_DNA"/>
</dbReference>
<sequence length="121" mass="13679">MNGRKNQISATYPGTYEWIFDETMEKPWPNFTKWLESGSGLYLIEGKAGSGKSTLMKFIIGDRRTTEALKAGSTTPSDEPLVLWFFFWLYGISMQSNLHGLMSLLLHQLLEGNALTTIQLL</sequence>
<name>A0A8H7ASW7_9EURO</name>
<dbReference type="Pfam" id="PF24883">
    <property type="entry name" value="NPHP3_N"/>
    <property type="match status" value="1"/>
</dbReference>
<dbReference type="InterPro" id="IPR056884">
    <property type="entry name" value="NPHP3-like_N"/>
</dbReference>
<dbReference type="AlphaFoldDB" id="A0A8H7ASW7"/>
<dbReference type="Gene3D" id="3.40.50.300">
    <property type="entry name" value="P-loop containing nucleotide triphosphate hydrolases"/>
    <property type="match status" value="1"/>
</dbReference>
<evidence type="ECO:0000256" key="1">
    <source>
        <dbReference type="ARBA" id="ARBA00022737"/>
    </source>
</evidence>
<keyword evidence="4" id="KW-1185">Reference proteome</keyword>
<organism evidence="3 4">
    <name type="scientific">Endocarpon pusillum</name>
    <dbReference type="NCBI Taxonomy" id="364733"/>
    <lineage>
        <taxon>Eukaryota</taxon>
        <taxon>Fungi</taxon>
        <taxon>Dikarya</taxon>
        <taxon>Ascomycota</taxon>
        <taxon>Pezizomycotina</taxon>
        <taxon>Eurotiomycetes</taxon>
        <taxon>Chaetothyriomycetidae</taxon>
        <taxon>Verrucariales</taxon>
        <taxon>Verrucariaceae</taxon>
        <taxon>Endocarpon</taxon>
    </lineage>
</organism>
<evidence type="ECO:0000313" key="4">
    <source>
        <dbReference type="Proteomes" id="UP000606974"/>
    </source>
</evidence>
<feature type="domain" description="Nephrocystin 3-like N-terminal" evidence="2">
    <location>
        <begin position="14"/>
        <end position="113"/>
    </location>
</feature>